<dbReference type="GeneID" id="111011736"/>
<feature type="transmembrane region" description="Helical" evidence="4">
    <location>
        <begin position="5"/>
        <end position="23"/>
    </location>
</feature>
<evidence type="ECO:0000259" key="5">
    <source>
        <dbReference type="PROSITE" id="PS50222"/>
    </source>
</evidence>
<keyword evidence="4" id="KW-0472">Membrane</keyword>
<reference evidence="7" key="1">
    <citation type="submission" date="2025-08" db="UniProtKB">
        <authorList>
            <consortium name="RefSeq"/>
        </authorList>
    </citation>
    <scope>IDENTIFICATION</scope>
    <source>
        <strain evidence="7">OHB3-1</strain>
    </source>
</reference>
<dbReference type="GO" id="GO:0005509">
    <property type="term" value="F:calcium ion binding"/>
    <property type="evidence" value="ECO:0007669"/>
    <property type="project" value="InterPro"/>
</dbReference>
<sequence length="347" mass="41089">MGRAVVYLFLITAFAFFFVFYPSNSPDRNHQELTRRLGYKLRAPTFDPLVEEMERYAEEHGSGRGRNAISGQRTTTANQVPDAYKDYYDEGRLKISLRLLVLFPLLDHSPKDGVISYEELSDWIIEQAVQRLNYRTRKELDFHDKNGDGAISFREYLPQFTEEDIAKRGTAHGEAGWWKRQFTNADTDPNGLLNFEELKDFLHPEDSSNYRIQNWLLREKMKRMDYDRDGKLNFDEFLHHVFDIYKSYIEFETQGDDVPTAEEKFDELDLDEDELLSVEELRPLFQYLHPGELSYAQHYTSHLIYEADDNKDGYLSLDEMLNHEYVFYNSVYEGRNGDYEDDYHDEL</sequence>
<dbReference type="PROSITE" id="PS00018">
    <property type="entry name" value="EF_HAND_1"/>
    <property type="match status" value="4"/>
</dbReference>
<keyword evidence="1" id="KW-0479">Metal-binding</keyword>
<dbReference type="Proteomes" id="UP000504603">
    <property type="component" value="Unplaced"/>
</dbReference>
<keyword evidence="4" id="KW-1133">Transmembrane helix</keyword>
<dbReference type="Pfam" id="PF13833">
    <property type="entry name" value="EF-hand_8"/>
    <property type="match status" value="1"/>
</dbReference>
<protein>
    <submittedName>
        <fullName evidence="7">Reticulocalbin-2</fullName>
    </submittedName>
</protein>
<dbReference type="GO" id="GO:0005783">
    <property type="term" value="C:endoplasmic reticulum"/>
    <property type="evidence" value="ECO:0007669"/>
    <property type="project" value="TreeGrafter"/>
</dbReference>
<feature type="domain" description="EF-hand" evidence="5">
    <location>
        <begin position="256"/>
        <end position="291"/>
    </location>
</feature>
<dbReference type="KEGG" id="mcha:111011736"/>
<evidence type="ECO:0000256" key="4">
    <source>
        <dbReference type="SAM" id="Phobius"/>
    </source>
</evidence>
<evidence type="ECO:0000256" key="1">
    <source>
        <dbReference type="ARBA" id="ARBA00022723"/>
    </source>
</evidence>
<dbReference type="Pfam" id="PF13202">
    <property type="entry name" value="EF-hand_5"/>
    <property type="match status" value="1"/>
</dbReference>
<dbReference type="PANTHER" id="PTHR10827">
    <property type="entry name" value="RETICULOCALBIN"/>
    <property type="match status" value="1"/>
</dbReference>
<keyword evidence="3" id="KW-0106">Calcium</keyword>
<evidence type="ECO:0000313" key="6">
    <source>
        <dbReference type="Proteomes" id="UP000504603"/>
    </source>
</evidence>
<dbReference type="SUPFAM" id="SSF47473">
    <property type="entry name" value="EF-hand"/>
    <property type="match status" value="2"/>
</dbReference>
<organism evidence="6 7">
    <name type="scientific">Momordica charantia</name>
    <name type="common">Bitter gourd</name>
    <name type="synonym">Balsam pear</name>
    <dbReference type="NCBI Taxonomy" id="3673"/>
    <lineage>
        <taxon>Eukaryota</taxon>
        <taxon>Viridiplantae</taxon>
        <taxon>Streptophyta</taxon>
        <taxon>Embryophyta</taxon>
        <taxon>Tracheophyta</taxon>
        <taxon>Spermatophyta</taxon>
        <taxon>Magnoliopsida</taxon>
        <taxon>eudicotyledons</taxon>
        <taxon>Gunneridae</taxon>
        <taxon>Pentapetalae</taxon>
        <taxon>rosids</taxon>
        <taxon>fabids</taxon>
        <taxon>Cucurbitales</taxon>
        <taxon>Cucurbitaceae</taxon>
        <taxon>Momordiceae</taxon>
        <taxon>Momordica</taxon>
    </lineage>
</organism>
<dbReference type="InterPro" id="IPR002048">
    <property type="entry name" value="EF_hand_dom"/>
</dbReference>
<keyword evidence="6" id="KW-1185">Reference proteome</keyword>
<dbReference type="Gene3D" id="1.10.238.10">
    <property type="entry name" value="EF-hand"/>
    <property type="match status" value="3"/>
</dbReference>
<evidence type="ECO:0000313" key="7">
    <source>
        <dbReference type="RefSeq" id="XP_022141310.1"/>
    </source>
</evidence>
<keyword evidence="4" id="KW-0812">Transmembrane</keyword>
<dbReference type="PANTHER" id="PTHR10827:SF98">
    <property type="entry name" value="45 KDA CALCIUM-BINDING PROTEIN"/>
    <property type="match status" value="1"/>
</dbReference>
<dbReference type="InterPro" id="IPR011992">
    <property type="entry name" value="EF-hand-dom_pair"/>
</dbReference>
<evidence type="ECO:0000256" key="2">
    <source>
        <dbReference type="ARBA" id="ARBA00022737"/>
    </source>
</evidence>
<dbReference type="RefSeq" id="XP_022141310.1">
    <property type="nucleotide sequence ID" value="XM_022285618.1"/>
</dbReference>
<dbReference type="Pfam" id="PF13499">
    <property type="entry name" value="EF-hand_7"/>
    <property type="match status" value="1"/>
</dbReference>
<dbReference type="InterPro" id="IPR018247">
    <property type="entry name" value="EF_Hand_1_Ca_BS"/>
</dbReference>
<evidence type="ECO:0000256" key="3">
    <source>
        <dbReference type="ARBA" id="ARBA00022837"/>
    </source>
</evidence>
<feature type="domain" description="EF-hand" evidence="5">
    <location>
        <begin position="217"/>
        <end position="247"/>
    </location>
</feature>
<dbReference type="SMART" id="SM00054">
    <property type="entry name" value="EFh"/>
    <property type="match status" value="4"/>
</dbReference>
<name>A0A6J1CHQ2_MOMCH</name>
<accession>A0A6J1CHQ2</accession>
<dbReference type="AlphaFoldDB" id="A0A6J1CHQ2"/>
<proteinExistence type="predicted"/>
<dbReference type="OrthoDB" id="293868at2759"/>
<dbReference type="PROSITE" id="PS50222">
    <property type="entry name" value="EF_HAND_2"/>
    <property type="match status" value="2"/>
</dbReference>
<gene>
    <name evidence="7" type="primary">LOC111011736</name>
</gene>
<keyword evidence="2" id="KW-0677">Repeat</keyword>